<feature type="chain" id="PRO_5007665000" evidence="8">
    <location>
        <begin position="21"/>
        <end position="320"/>
    </location>
</feature>
<dbReference type="OrthoDB" id="413400at2759"/>
<evidence type="ECO:0000256" key="3">
    <source>
        <dbReference type="ARBA" id="ARBA00022989"/>
    </source>
</evidence>
<evidence type="ECO:0000313" key="11">
    <source>
        <dbReference type="EMBL" id="CCE80609.1"/>
    </source>
</evidence>
<dbReference type="InterPro" id="IPR001623">
    <property type="entry name" value="DnaJ_domain"/>
</dbReference>
<dbReference type="Gene3D" id="1.10.287.110">
    <property type="entry name" value="DnaJ domain"/>
    <property type="match status" value="1"/>
</dbReference>
<dbReference type="InterPro" id="IPR052606">
    <property type="entry name" value="DnaJ_domain_protein"/>
</dbReference>
<dbReference type="Proteomes" id="UP000005222">
    <property type="component" value="Chromosome G"/>
</dbReference>
<dbReference type="InParanoid" id="G8YJW4"/>
<name>G8YJW4_PICSO</name>
<dbReference type="SUPFAM" id="SSF46565">
    <property type="entry name" value="Chaperone J-domain"/>
    <property type="match status" value="1"/>
</dbReference>
<feature type="domain" description="J" evidence="9">
    <location>
        <begin position="46"/>
        <end position="118"/>
    </location>
</feature>
<dbReference type="HOGENOM" id="CLU_037236_2_0_1"/>
<gene>
    <name evidence="10" type="primary">Piso0_002935</name>
    <name evidence="10" type="ORF">GNLVRS01_PISO0G01260g</name>
    <name evidence="11" type="ORF">GNLVRS01_PISO0H01261g</name>
</gene>
<reference evidence="12" key="2">
    <citation type="journal article" date="2012" name="G3 (Bethesda)">
        <title>Pichia sorbitophila, an interspecies yeast hybrid reveals early steps of genome resolution following polyploidization.</title>
        <authorList>
            <person name="Leh Louis V."/>
            <person name="Despons L."/>
            <person name="Friedrich A."/>
            <person name="Martin T."/>
            <person name="Durrens P."/>
            <person name="Casaregola S."/>
            <person name="Neuveglise C."/>
            <person name="Fairhead C."/>
            <person name="Marck C."/>
            <person name="Cruz J.A."/>
            <person name="Straub M.L."/>
            <person name="Kugler V."/>
            <person name="Sacerdot C."/>
            <person name="Uzunov Z."/>
            <person name="Thierry A."/>
            <person name="Weiss S."/>
            <person name="Bleykasten C."/>
            <person name="De Montigny J."/>
            <person name="Jacques N."/>
            <person name="Jung P."/>
            <person name="Lemaire M."/>
            <person name="Mallet S."/>
            <person name="Morel G."/>
            <person name="Richard G.F."/>
            <person name="Sarkar A."/>
            <person name="Savel G."/>
            <person name="Schacherer J."/>
            <person name="Seret M.L."/>
            <person name="Talla E."/>
            <person name="Samson G."/>
            <person name="Jubin C."/>
            <person name="Poulain J."/>
            <person name="Vacherie B."/>
            <person name="Barbe V."/>
            <person name="Pelletier E."/>
            <person name="Sherman D.J."/>
            <person name="Westhof E."/>
            <person name="Weissenbach J."/>
            <person name="Baret P.V."/>
            <person name="Wincker P."/>
            <person name="Gaillardin C."/>
            <person name="Dujon B."/>
            <person name="Souciet J.L."/>
        </authorList>
    </citation>
    <scope>NUCLEOTIDE SEQUENCE [LARGE SCALE GENOMIC DNA]</scope>
    <source>
        <strain evidence="12">ATCC MYA-4447 / BCRC 22081 / CBS 7064 / NBRC 10061 / NRRL Y-12695</strain>
    </source>
</reference>
<organism evidence="10 12">
    <name type="scientific">Pichia sorbitophila (strain ATCC MYA-4447 / BCRC 22081 / CBS 7064 / NBRC 10061 / NRRL Y-12695)</name>
    <name type="common">Hybrid yeast</name>
    <dbReference type="NCBI Taxonomy" id="559304"/>
    <lineage>
        <taxon>Eukaryota</taxon>
        <taxon>Fungi</taxon>
        <taxon>Dikarya</taxon>
        <taxon>Ascomycota</taxon>
        <taxon>Saccharomycotina</taxon>
        <taxon>Pichiomycetes</taxon>
        <taxon>Debaryomycetaceae</taxon>
        <taxon>Millerozyma</taxon>
    </lineage>
</organism>
<dbReference type="PROSITE" id="PS50076">
    <property type="entry name" value="DNAJ_2"/>
    <property type="match status" value="1"/>
</dbReference>
<evidence type="ECO:0000256" key="1">
    <source>
        <dbReference type="ARBA" id="ARBA00022692"/>
    </source>
</evidence>
<dbReference type="Proteomes" id="UP000005222">
    <property type="component" value="Chromosome H"/>
</dbReference>
<dbReference type="OMA" id="WKGTAYL"/>
<accession>G8YJW4</accession>
<reference evidence="10" key="1">
    <citation type="submission" date="2011-10" db="EMBL/GenBank/DDBJ databases">
        <authorList>
            <person name="Genoscope - CEA"/>
        </authorList>
    </citation>
    <scope>NUCLEOTIDE SEQUENCE</scope>
</reference>
<evidence type="ECO:0000256" key="5">
    <source>
        <dbReference type="ARBA" id="ARBA00037847"/>
    </source>
</evidence>
<evidence type="ECO:0000256" key="7">
    <source>
        <dbReference type="SAM" id="Phobius"/>
    </source>
</evidence>
<keyword evidence="3 7" id="KW-1133">Transmembrane helix</keyword>
<evidence type="ECO:0000256" key="6">
    <source>
        <dbReference type="SAM" id="MobiDB-lite"/>
    </source>
</evidence>
<dbReference type="EMBL" id="FO082052">
    <property type="protein sequence ID" value="CCE80609.1"/>
    <property type="molecule type" value="Genomic_DNA"/>
</dbReference>
<evidence type="ECO:0000259" key="9">
    <source>
        <dbReference type="PROSITE" id="PS50076"/>
    </source>
</evidence>
<feature type="region of interest" description="Disordered" evidence="6">
    <location>
        <begin position="272"/>
        <end position="320"/>
    </location>
</feature>
<evidence type="ECO:0000256" key="4">
    <source>
        <dbReference type="ARBA" id="ARBA00023136"/>
    </source>
</evidence>
<evidence type="ECO:0000313" key="10">
    <source>
        <dbReference type="EMBL" id="CCE79844.1"/>
    </source>
</evidence>
<dbReference type="AlphaFoldDB" id="G8YJW4"/>
<comment type="subcellular location">
    <subcellularLocation>
        <location evidence="5">Endomembrane system</location>
        <topology evidence="5">Single-pass membrane protein</topology>
    </subcellularLocation>
</comment>
<dbReference type="EMBL" id="FO082053">
    <property type="protein sequence ID" value="CCE79844.1"/>
    <property type="molecule type" value="Genomic_DNA"/>
</dbReference>
<dbReference type="PANTHER" id="PTHR44653">
    <property type="entry name" value="DNAJ HOMOLOG SUBFAMILY C MEMBER 1"/>
    <property type="match status" value="1"/>
</dbReference>
<proteinExistence type="predicted"/>
<dbReference type="FunCoup" id="G8YJW4">
    <property type="interactions" value="48"/>
</dbReference>
<evidence type="ECO:0000313" key="12">
    <source>
        <dbReference type="Proteomes" id="UP000005222"/>
    </source>
</evidence>
<keyword evidence="4 7" id="KW-0472">Membrane</keyword>
<feature type="transmembrane region" description="Helical" evidence="7">
    <location>
        <begin position="139"/>
        <end position="158"/>
    </location>
</feature>
<dbReference type="PANTHER" id="PTHR44653:SF2">
    <property type="entry name" value="DNAJ HOMOLOG SUBFAMILY C MEMBER 1"/>
    <property type="match status" value="1"/>
</dbReference>
<sequence>MRYSLVLLLGLCLFFSVGRASPWSASDYEIFKLNDKVKEDLGKDTTFYSWLNLPKGPKSSYEEINQAYRKLSKKIHPDRFAGKSKKLRKQAEEKFQRFSLVGNILRDRALKKRYDYFLDKGFPKWKGTGYYYSKFRPGVALTIGLLLVIAGVLQFVALKINRKQDYKRVKGLREEIKRQAWGGSLIPPADGSDRKISNQMTGKDFIVKADGNVYYVDTDEKGNQSLFEVNENDVNVNLSYKESILFKVPVFFWNFSLGRIESLKIDTTPYYNREKKDSTNNNSQQVKEKPKKKQKRGEKIELPNGKVIYGRNVNKTQRRK</sequence>
<evidence type="ECO:0000256" key="8">
    <source>
        <dbReference type="SAM" id="SignalP"/>
    </source>
</evidence>
<keyword evidence="2 8" id="KW-0732">Signal</keyword>
<dbReference type="SMART" id="SM00271">
    <property type="entry name" value="DnaJ"/>
    <property type="match status" value="1"/>
</dbReference>
<dbReference type="Pfam" id="PF00226">
    <property type="entry name" value="DnaJ"/>
    <property type="match status" value="1"/>
</dbReference>
<dbReference type="GO" id="GO:0012505">
    <property type="term" value="C:endomembrane system"/>
    <property type="evidence" value="ECO:0007669"/>
    <property type="project" value="UniProtKB-SubCell"/>
</dbReference>
<keyword evidence="12" id="KW-1185">Reference proteome</keyword>
<dbReference type="eggNOG" id="KOG0724">
    <property type="taxonomic scope" value="Eukaryota"/>
</dbReference>
<dbReference type="STRING" id="559304.G8YJW4"/>
<dbReference type="CDD" id="cd06257">
    <property type="entry name" value="DnaJ"/>
    <property type="match status" value="1"/>
</dbReference>
<protein>
    <submittedName>
        <fullName evidence="10">Piso0_002935 protein</fullName>
    </submittedName>
</protein>
<evidence type="ECO:0000256" key="2">
    <source>
        <dbReference type="ARBA" id="ARBA00022729"/>
    </source>
</evidence>
<dbReference type="InterPro" id="IPR036869">
    <property type="entry name" value="J_dom_sf"/>
</dbReference>
<keyword evidence="1 7" id="KW-0812">Transmembrane</keyword>
<feature type="signal peptide" evidence="8">
    <location>
        <begin position="1"/>
        <end position="20"/>
    </location>
</feature>